<dbReference type="Proteomes" id="UP000019478">
    <property type="component" value="Unassembled WGS sequence"/>
</dbReference>
<dbReference type="GeneID" id="19167126"/>
<name>W9Z616_9EURO</name>
<evidence type="ECO:0000259" key="2">
    <source>
        <dbReference type="Pfam" id="PF00144"/>
    </source>
</evidence>
<evidence type="ECO:0000313" key="5">
    <source>
        <dbReference type="Proteomes" id="UP000019478"/>
    </source>
</evidence>
<feature type="domain" description="Beta-lactamase-like ARB-00930-like C-terminal" evidence="3">
    <location>
        <begin position="449"/>
        <end position="587"/>
    </location>
</feature>
<accession>W9Z616</accession>
<keyword evidence="5" id="KW-1185">Reference proteome</keyword>
<dbReference type="PANTHER" id="PTHR22935">
    <property type="entry name" value="PENICILLIN-BINDING PROTEIN"/>
    <property type="match status" value="1"/>
</dbReference>
<dbReference type="Pfam" id="PF26335">
    <property type="entry name" value="ARB_00930_C"/>
    <property type="match status" value="1"/>
</dbReference>
<sequence>MLADYFFIGASLALSVAAFPGVLNNTAPTWIGPIYVPATNTSSQLFLDASAAAYAAVTDAINTGVSQYGSVDNQTTSFSVAVFSAVTNETLFEYHFAAPGLNGSLTKGNLSENTIYRTGSLGKLFVTYAFLVDIGDGVFLDPVTKYLPELKEAARTLPHDPIRYVNWEEVTVGSLASQLSGIGRDYLLGDFATSGFQAPTLEEFEADGYPYIPDSEQPNCTFYGDNYPTCTRAQLFKGLVQHPPVFQSYEKPMYSNLNFVLLGLIYENITGVSLEQAWQKIYHEKLNMTSSTYKYPGPAADAIIPYNESFALFSYDMGLDTPAGGQYTSTKDLVVWGRAILQSSLLPKVLTRRWFTHAASTSVWTSNVGIPFEIYRLPVIADTNYNLTRIVDIYSKSGDVGQYSTNFGLIPDHNLGYSVLSAGVTPNTQVSAIRDTVVDIFVNAAEAAAKAQAKQAFTGTFAASDRNSSLTLTVDGGPGVLITGWVSNGTDFFLNNIIIPTNDLRIYPTGLERTDGANTYRAYRLLFASSPVPDNVGLFSEANDYWLSIDSGIYNNQPFDAFVVGFDVAGLVQSIYLDAFVVNLTRSDAA</sequence>
<gene>
    <name evidence="4" type="ORF">A1O3_02996</name>
</gene>
<dbReference type="eggNOG" id="ENOG502SJKK">
    <property type="taxonomic scope" value="Eukaryota"/>
</dbReference>
<dbReference type="Pfam" id="PF00144">
    <property type="entry name" value="Beta-lactamase"/>
    <property type="match status" value="1"/>
</dbReference>
<dbReference type="OrthoDB" id="10250282at2759"/>
<dbReference type="RefSeq" id="XP_007731326.1">
    <property type="nucleotide sequence ID" value="XM_007733136.1"/>
</dbReference>
<dbReference type="InterPro" id="IPR001466">
    <property type="entry name" value="Beta-lactam-related"/>
</dbReference>
<dbReference type="SUPFAM" id="SSF56601">
    <property type="entry name" value="beta-lactamase/transpeptidase-like"/>
    <property type="match status" value="1"/>
</dbReference>
<dbReference type="AlphaFoldDB" id="W9Z616"/>
<organism evidence="4 5">
    <name type="scientific">Capronia epimyces CBS 606.96</name>
    <dbReference type="NCBI Taxonomy" id="1182542"/>
    <lineage>
        <taxon>Eukaryota</taxon>
        <taxon>Fungi</taxon>
        <taxon>Dikarya</taxon>
        <taxon>Ascomycota</taxon>
        <taxon>Pezizomycotina</taxon>
        <taxon>Eurotiomycetes</taxon>
        <taxon>Chaetothyriomycetidae</taxon>
        <taxon>Chaetothyriales</taxon>
        <taxon>Herpotrichiellaceae</taxon>
        <taxon>Capronia</taxon>
    </lineage>
</organism>
<feature type="chain" id="PRO_5004934762" evidence="1">
    <location>
        <begin position="19"/>
        <end position="590"/>
    </location>
</feature>
<dbReference type="InterPro" id="IPR012338">
    <property type="entry name" value="Beta-lactam/transpept-like"/>
</dbReference>
<dbReference type="HOGENOM" id="CLU_019706_0_0_1"/>
<dbReference type="PANTHER" id="PTHR22935:SF97">
    <property type="entry name" value="BETA-LACTAMASE-RELATED DOMAIN-CONTAINING PROTEIN"/>
    <property type="match status" value="1"/>
</dbReference>
<dbReference type="EMBL" id="AMGY01000002">
    <property type="protein sequence ID" value="EXJ89929.1"/>
    <property type="molecule type" value="Genomic_DNA"/>
</dbReference>
<evidence type="ECO:0000259" key="3">
    <source>
        <dbReference type="Pfam" id="PF26335"/>
    </source>
</evidence>
<keyword evidence="1" id="KW-0732">Signal</keyword>
<dbReference type="Gene3D" id="3.40.710.10">
    <property type="entry name" value="DD-peptidase/beta-lactamase superfamily"/>
    <property type="match status" value="1"/>
</dbReference>
<dbReference type="InterPro" id="IPR051478">
    <property type="entry name" value="Beta-lactamase-like_AB/R"/>
</dbReference>
<comment type="caution">
    <text evidence="4">The sequence shown here is derived from an EMBL/GenBank/DDBJ whole genome shotgun (WGS) entry which is preliminary data.</text>
</comment>
<evidence type="ECO:0000256" key="1">
    <source>
        <dbReference type="SAM" id="SignalP"/>
    </source>
</evidence>
<feature type="domain" description="Beta-lactamase-related" evidence="2">
    <location>
        <begin position="86"/>
        <end position="431"/>
    </location>
</feature>
<protein>
    <submittedName>
        <fullName evidence="4">Uncharacterized protein</fullName>
    </submittedName>
</protein>
<evidence type="ECO:0000313" key="4">
    <source>
        <dbReference type="EMBL" id="EXJ89929.1"/>
    </source>
</evidence>
<proteinExistence type="predicted"/>
<feature type="signal peptide" evidence="1">
    <location>
        <begin position="1"/>
        <end position="18"/>
    </location>
</feature>
<reference evidence="4 5" key="1">
    <citation type="submission" date="2013-03" db="EMBL/GenBank/DDBJ databases">
        <title>The Genome Sequence of Capronia epimyces CBS 606.96.</title>
        <authorList>
            <consortium name="The Broad Institute Genomics Platform"/>
            <person name="Cuomo C."/>
            <person name="de Hoog S."/>
            <person name="Gorbushina A."/>
            <person name="Walker B."/>
            <person name="Young S.K."/>
            <person name="Zeng Q."/>
            <person name="Gargeya S."/>
            <person name="Fitzgerald M."/>
            <person name="Haas B."/>
            <person name="Abouelleil A."/>
            <person name="Allen A.W."/>
            <person name="Alvarado L."/>
            <person name="Arachchi H.M."/>
            <person name="Berlin A.M."/>
            <person name="Chapman S.B."/>
            <person name="Gainer-Dewar J."/>
            <person name="Goldberg J."/>
            <person name="Griggs A."/>
            <person name="Gujja S."/>
            <person name="Hansen M."/>
            <person name="Howarth C."/>
            <person name="Imamovic A."/>
            <person name="Ireland A."/>
            <person name="Larimer J."/>
            <person name="McCowan C."/>
            <person name="Murphy C."/>
            <person name="Pearson M."/>
            <person name="Poon T.W."/>
            <person name="Priest M."/>
            <person name="Roberts A."/>
            <person name="Saif S."/>
            <person name="Shea T."/>
            <person name="Sisk P."/>
            <person name="Sykes S."/>
            <person name="Wortman J."/>
            <person name="Nusbaum C."/>
            <person name="Birren B."/>
        </authorList>
    </citation>
    <scope>NUCLEOTIDE SEQUENCE [LARGE SCALE GENOMIC DNA]</scope>
    <source>
        <strain evidence="4 5">CBS 606.96</strain>
    </source>
</reference>
<dbReference type="STRING" id="1182542.W9Z616"/>
<dbReference type="InterPro" id="IPR058664">
    <property type="entry name" value="ARB_00930-like_C"/>
</dbReference>